<evidence type="ECO:0000256" key="4">
    <source>
        <dbReference type="ARBA" id="ARBA00022692"/>
    </source>
</evidence>
<keyword evidence="4 7" id="KW-0812">Transmembrane</keyword>
<feature type="transmembrane region" description="Helical" evidence="7">
    <location>
        <begin position="67"/>
        <end position="90"/>
    </location>
</feature>
<organism evidence="8 9">
    <name type="scientific">Conexivisphaera calida</name>
    <dbReference type="NCBI Taxonomy" id="1874277"/>
    <lineage>
        <taxon>Archaea</taxon>
        <taxon>Nitrososphaerota</taxon>
        <taxon>Conexivisphaeria</taxon>
        <taxon>Conexivisphaerales</taxon>
        <taxon>Conexivisphaeraceae</taxon>
        <taxon>Conexivisphaera</taxon>
    </lineage>
</organism>
<dbReference type="NCBIfam" id="TIGR00427">
    <property type="entry name" value="NAAT family transporter"/>
    <property type="match status" value="1"/>
</dbReference>
<feature type="transmembrane region" description="Helical" evidence="7">
    <location>
        <begin position="197"/>
        <end position="220"/>
    </location>
</feature>
<dbReference type="AlphaFoldDB" id="A0A4P2VCM6"/>
<dbReference type="PANTHER" id="PTHR33508:SF1">
    <property type="entry name" value="UPF0056 MEMBRANE PROTEIN YHCE"/>
    <property type="match status" value="1"/>
</dbReference>
<dbReference type="PANTHER" id="PTHR33508">
    <property type="entry name" value="UPF0056 MEMBRANE PROTEIN YHCE"/>
    <property type="match status" value="1"/>
</dbReference>
<keyword evidence="9" id="KW-1185">Reference proteome</keyword>
<name>A0A4P2VCM6_9ARCH</name>
<dbReference type="Pfam" id="PF01914">
    <property type="entry name" value="MarC"/>
    <property type="match status" value="1"/>
</dbReference>
<feature type="transmembrane region" description="Helical" evidence="7">
    <location>
        <begin position="129"/>
        <end position="152"/>
    </location>
</feature>
<evidence type="ECO:0000256" key="3">
    <source>
        <dbReference type="ARBA" id="ARBA00022475"/>
    </source>
</evidence>
<reference evidence="8 9" key="1">
    <citation type="journal article" date="2019" name="ISME J.">
        <title>Isolation and characterization of a thermophilic sulfur- and iron-reducing thaumarchaeote from a terrestrial acidic hot spring.</title>
        <authorList>
            <person name="Kato S."/>
            <person name="Itoh T."/>
            <person name="Yuki M."/>
            <person name="Nagamori M."/>
            <person name="Ohnishi M."/>
            <person name="Uematsu K."/>
            <person name="Suzuki K."/>
            <person name="Takashina T."/>
            <person name="Ohkuma M."/>
        </authorList>
    </citation>
    <scope>NUCLEOTIDE SEQUENCE [LARGE SCALE GENOMIC DNA]</scope>
    <source>
        <strain evidence="8 9">NAS-02</strain>
    </source>
</reference>
<feature type="transmembrane region" description="Helical" evidence="7">
    <location>
        <begin position="96"/>
        <end position="117"/>
    </location>
</feature>
<keyword evidence="5 7" id="KW-1133">Transmembrane helix</keyword>
<keyword evidence="6 7" id="KW-0472">Membrane</keyword>
<dbReference type="EMBL" id="AP018732">
    <property type="protein sequence ID" value="BBE41542.1"/>
    <property type="molecule type" value="Genomic_DNA"/>
</dbReference>
<evidence type="ECO:0000256" key="2">
    <source>
        <dbReference type="ARBA" id="ARBA00009784"/>
    </source>
</evidence>
<keyword evidence="3" id="KW-1003">Cell membrane</keyword>
<sequence>MELIIFLAALIVIRVALTGPHVISGGIDPLEVAVLSVQLFAVMDPISALPLYLYFEEGMEQKERTRLWTTVVAAMVVLLMFFTLVGGPLLQLFGVSIYSFMLGGGILLMVLAVDIMGEGSRSLSLDPQEAAVVPLASPLLVGPGTAATLIIMSDTRSMLDLLLAVVIVAILTAIIMKFSRSIALLMGKNGIRALSRLLSIIIAGFAAQLIYQGLVGWGLIRPI</sequence>
<feature type="transmembrane region" description="Helical" evidence="7">
    <location>
        <begin position="158"/>
        <end position="176"/>
    </location>
</feature>
<evidence type="ECO:0000313" key="8">
    <source>
        <dbReference type="EMBL" id="BBE41542.1"/>
    </source>
</evidence>
<feature type="transmembrane region" description="Helical" evidence="7">
    <location>
        <begin position="34"/>
        <end position="55"/>
    </location>
</feature>
<dbReference type="GO" id="GO:0005886">
    <property type="term" value="C:plasma membrane"/>
    <property type="evidence" value="ECO:0007669"/>
    <property type="project" value="UniProtKB-SubCell"/>
</dbReference>
<dbReference type="Proteomes" id="UP000509448">
    <property type="component" value="Chromosome"/>
</dbReference>
<proteinExistence type="inferred from homology"/>
<evidence type="ECO:0000313" key="9">
    <source>
        <dbReference type="Proteomes" id="UP000509448"/>
    </source>
</evidence>
<accession>A0A4P2VCM6</accession>
<evidence type="ECO:0000256" key="6">
    <source>
        <dbReference type="ARBA" id="ARBA00023136"/>
    </source>
</evidence>
<dbReference type="KEGG" id="ccai:NAS2_0136"/>
<comment type="subcellular location">
    <subcellularLocation>
        <location evidence="1 7">Cell membrane</location>
        <topology evidence="1 7">Multi-pass membrane protein</topology>
    </subcellularLocation>
</comment>
<evidence type="ECO:0000256" key="5">
    <source>
        <dbReference type="ARBA" id="ARBA00022989"/>
    </source>
</evidence>
<evidence type="ECO:0000256" key="1">
    <source>
        <dbReference type="ARBA" id="ARBA00004651"/>
    </source>
</evidence>
<dbReference type="InterPro" id="IPR002771">
    <property type="entry name" value="Multi_antbiot-R_MarC"/>
</dbReference>
<comment type="similarity">
    <text evidence="2 7">Belongs to the UPF0056 (MarC) family.</text>
</comment>
<evidence type="ECO:0000256" key="7">
    <source>
        <dbReference type="RuleBase" id="RU362048"/>
    </source>
</evidence>
<gene>
    <name evidence="8" type="ORF">NAS2_0136</name>
</gene>
<protein>
    <recommendedName>
        <fullName evidence="7">UPF0056 membrane protein</fullName>
    </recommendedName>
</protein>